<organism evidence="1 2">
    <name type="scientific">Leminorella grimontii</name>
    <dbReference type="NCBI Taxonomy" id="82981"/>
    <lineage>
        <taxon>Bacteria</taxon>
        <taxon>Pseudomonadati</taxon>
        <taxon>Pseudomonadota</taxon>
        <taxon>Gammaproteobacteria</taxon>
        <taxon>Enterobacterales</taxon>
        <taxon>Budviciaceae</taxon>
        <taxon>Leminorella</taxon>
    </lineage>
</organism>
<evidence type="ECO:0008006" key="3">
    <source>
        <dbReference type="Google" id="ProtNLM"/>
    </source>
</evidence>
<sequence>MDINFHYFAVKSLAVKAGFSADESQLIASYSQFVDDYNRAGTVMLDNVPEFARHLAKKEGRGWCFHCVTTGFSSWFDFAKLLSRDNQRNIAIPFHFIPPQPLNAKIPEGSPDWRVAPETFEKPTVLRDLMLYAKERYRNAPAARENLILIGLLLHVFADTYAHQKFSGFGGWWNHGVVTSSYDNLEQSHAPRVTAEANGEPAALDGGLPSPFVGHATFGHSPDETFLCFTARQKKRDHALFDLKYTRDNTAEFLLCARRLLNFLRDCRGLKALSQSEWEPIGAAVRRGFLTREKEPKKLVIHWRKSFPDIDYDYRVGALLSQSLSQPHPSSLARVANSNAAVDLVERAVNGEKALADIFSDGDPSLVEQEDEISTLPREMAQLNAANDSLPSVLTRQTLAVHGEDFFWFNVFAKRVRDAVKRGFDK</sequence>
<dbReference type="AlphaFoldDB" id="A0AAV5N3I0"/>
<keyword evidence="2" id="KW-1185">Reference proteome</keyword>
<reference evidence="1" key="1">
    <citation type="submission" date="2022-06" db="EMBL/GenBank/DDBJ databases">
        <title>Draft genome sequences of Leminorella grimontii str. JCM5902.</title>
        <authorList>
            <person name="Wakabayashi Y."/>
            <person name="Kojima K."/>
        </authorList>
    </citation>
    <scope>NUCLEOTIDE SEQUENCE</scope>
    <source>
        <strain evidence="1">JCM 5902</strain>
    </source>
</reference>
<protein>
    <recommendedName>
        <fullName evidence="3">Phospholipase C/D domain-containing protein</fullName>
    </recommendedName>
</protein>
<gene>
    <name evidence="1" type="ORF">SOASR030_26270</name>
</gene>
<dbReference type="InterPro" id="IPR046653">
    <property type="entry name" value="DUF6765"/>
</dbReference>
<evidence type="ECO:0000313" key="1">
    <source>
        <dbReference type="EMBL" id="GKX56515.1"/>
    </source>
</evidence>
<name>A0AAV5N3I0_9GAMM</name>
<proteinExistence type="predicted"/>
<dbReference type="RefSeq" id="WP_027274834.1">
    <property type="nucleotide sequence ID" value="NZ_BRLH01000006.1"/>
</dbReference>
<dbReference type="Pfam" id="PF20551">
    <property type="entry name" value="DUF6765"/>
    <property type="match status" value="1"/>
</dbReference>
<evidence type="ECO:0000313" key="2">
    <source>
        <dbReference type="Proteomes" id="UP001058124"/>
    </source>
</evidence>
<accession>A0AAV5N3I0</accession>
<dbReference type="EMBL" id="BRLH01000006">
    <property type="protein sequence ID" value="GKX56515.1"/>
    <property type="molecule type" value="Genomic_DNA"/>
</dbReference>
<comment type="caution">
    <text evidence="1">The sequence shown here is derived from an EMBL/GenBank/DDBJ whole genome shotgun (WGS) entry which is preliminary data.</text>
</comment>
<dbReference type="Proteomes" id="UP001058124">
    <property type="component" value="Unassembled WGS sequence"/>
</dbReference>